<protein>
    <submittedName>
        <fullName evidence="1">Uncharacterized protein</fullName>
    </submittedName>
</protein>
<dbReference type="EMBL" id="RAQH01000006">
    <property type="protein sequence ID" value="RKE86979.1"/>
    <property type="molecule type" value="Genomic_DNA"/>
</dbReference>
<evidence type="ECO:0000313" key="1">
    <source>
        <dbReference type="EMBL" id="RKE86979.1"/>
    </source>
</evidence>
<evidence type="ECO:0000313" key="2">
    <source>
        <dbReference type="Proteomes" id="UP000285906"/>
    </source>
</evidence>
<sequence length="60" mass="6735">MYFQKPGTCCPLILLALALHCVPHHRCGVTVTIRAITQLSDYYLAKSSNPNFSKKVEDKI</sequence>
<accession>A0A420D8E6</accession>
<dbReference type="AlphaFoldDB" id="A0A420D8E6"/>
<organism evidence="1 2">
    <name type="scientific">Epilithonimonas arachidiradicis</name>
    <dbReference type="NCBI Taxonomy" id="1617282"/>
    <lineage>
        <taxon>Bacteria</taxon>
        <taxon>Pseudomonadati</taxon>
        <taxon>Bacteroidota</taxon>
        <taxon>Flavobacteriia</taxon>
        <taxon>Flavobacteriales</taxon>
        <taxon>Weeksellaceae</taxon>
        <taxon>Chryseobacterium group</taxon>
        <taxon>Epilithonimonas</taxon>
    </lineage>
</organism>
<reference evidence="1 2" key="1">
    <citation type="submission" date="2018-09" db="EMBL/GenBank/DDBJ databases">
        <title>Genomic Encyclopedia of Archaeal and Bacterial Type Strains, Phase II (KMG-II): from individual species to whole genera.</title>
        <authorList>
            <person name="Goeker M."/>
        </authorList>
    </citation>
    <scope>NUCLEOTIDE SEQUENCE [LARGE SCALE GENOMIC DNA]</scope>
    <source>
        <strain evidence="1 2">DSM 27620</strain>
    </source>
</reference>
<proteinExistence type="predicted"/>
<dbReference type="Proteomes" id="UP000285906">
    <property type="component" value="Unassembled WGS sequence"/>
</dbReference>
<name>A0A420D8E6_9FLAO</name>
<gene>
    <name evidence="1" type="ORF">BXY58_2398</name>
</gene>
<comment type="caution">
    <text evidence="1">The sequence shown here is derived from an EMBL/GenBank/DDBJ whole genome shotgun (WGS) entry which is preliminary data.</text>
</comment>